<dbReference type="Pfam" id="PF13561">
    <property type="entry name" value="adh_short_C2"/>
    <property type="match status" value="1"/>
</dbReference>
<dbReference type="InterPro" id="IPR050259">
    <property type="entry name" value="SDR"/>
</dbReference>
<dbReference type="InterPro" id="IPR036291">
    <property type="entry name" value="NAD(P)-bd_dom_sf"/>
</dbReference>
<dbReference type="GO" id="GO:0016491">
    <property type="term" value="F:oxidoreductase activity"/>
    <property type="evidence" value="ECO:0007669"/>
    <property type="project" value="UniProtKB-KW"/>
</dbReference>
<organism evidence="3 4">
    <name type="scientific">Sharpea azabuensis</name>
    <dbReference type="NCBI Taxonomy" id="322505"/>
    <lineage>
        <taxon>Bacteria</taxon>
        <taxon>Bacillati</taxon>
        <taxon>Bacillota</taxon>
        <taxon>Erysipelotrichia</taxon>
        <taxon>Erysipelotrichales</taxon>
        <taxon>Coprobacillaceae</taxon>
        <taxon>Sharpea</taxon>
    </lineage>
</organism>
<dbReference type="FunFam" id="3.40.50.720:FF:000084">
    <property type="entry name" value="Short-chain dehydrogenase reductase"/>
    <property type="match status" value="1"/>
</dbReference>
<dbReference type="AlphaFoldDB" id="A0A1H6QPG1"/>
<dbReference type="SUPFAM" id="SSF51735">
    <property type="entry name" value="NAD(P)-binding Rossmann-fold domains"/>
    <property type="match status" value="1"/>
</dbReference>
<dbReference type="EMBL" id="FNYK01000003">
    <property type="protein sequence ID" value="SEI41145.1"/>
    <property type="molecule type" value="Genomic_DNA"/>
</dbReference>
<evidence type="ECO:0000256" key="1">
    <source>
        <dbReference type="ARBA" id="ARBA00006484"/>
    </source>
</evidence>
<dbReference type="OrthoDB" id="9805904at2"/>
<dbReference type="Gene3D" id="3.40.50.720">
    <property type="entry name" value="NAD(P)-binding Rossmann-like Domain"/>
    <property type="match status" value="1"/>
</dbReference>
<dbReference type="GO" id="GO:0008206">
    <property type="term" value="P:bile acid metabolic process"/>
    <property type="evidence" value="ECO:0007669"/>
    <property type="project" value="UniProtKB-ARBA"/>
</dbReference>
<dbReference type="InterPro" id="IPR002347">
    <property type="entry name" value="SDR_fam"/>
</dbReference>
<dbReference type="Proteomes" id="UP000183028">
    <property type="component" value="Unassembled WGS sequence"/>
</dbReference>
<dbReference type="PRINTS" id="PR00081">
    <property type="entry name" value="GDHRDH"/>
</dbReference>
<evidence type="ECO:0000313" key="4">
    <source>
        <dbReference type="Proteomes" id="UP000183028"/>
    </source>
</evidence>
<dbReference type="PRINTS" id="PR00080">
    <property type="entry name" value="SDRFAMILY"/>
</dbReference>
<evidence type="ECO:0000313" key="3">
    <source>
        <dbReference type="EMBL" id="SEI41145.1"/>
    </source>
</evidence>
<dbReference type="eggNOG" id="COG1028">
    <property type="taxonomic scope" value="Bacteria"/>
</dbReference>
<evidence type="ECO:0000256" key="2">
    <source>
        <dbReference type="ARBA" id="ARBA00023002"/>
    </source>
</evidence>
<sequence length="263" mass="28677">MELGLEGRTVIVTGAASGIGKATAEAYAKEGANLALADINYDGLKALKDELKDTKVYIEKVDVTNAESCKTFVDHVYKEYGRIDVLVNNAGTAKIMDLATFPEDVFRKHSELMLYAPVRFIQLCIPYFKENGWGSVVNMASMFGKQPGGLLSYDSIKAADIMISKDYANYCAPFNVNVNAVCPGPVDTPLWRAKGQLGDQLSEATGMEKEEAIKWYAKTNIPFGRYAKPEEIANAAVFLSSEPAHYINGVALNVDGGMVKSTY</sequence>
<reference evidence="4" key="1">
    <citation type="submission" date="2016-10" db="EMBL/GenBank/DDBJ databases">
        <authorList>
            <person name="Varghese N."/>
        </authorList>
    </citation>
    <scope>NUCLEOTIDE SEQUENCE [LARGE SCALE GENOMIC DNA]</scope>
    <source>
        <strain evidence="4">DSM 20406</strain>
    </source>
</reference>
<name>A0A1H6QPG1_9FIRM</name>
<proteinExistence type="inferred from homology"/>
<dbReference type="PANTHER" id="PTHR42879">
    <property type="entry name" value="3-OXOACYL-(ACYL-CARRIER-PROTEIN) REDUCTASE"/>
    <property type="match status" value="1"/>
</dbReference>
<dbReference type="STRING" id="322505.SAMN04487836_11625"/>
<protein>
    <submittedName>
        <fullName evidence="3">3-oxoacyl-[acyl-carrier protein] reductase</fullName>
    </submittedName>
</protein>
<keyword evidence="4" id="KW-1185">Reference proteome</keyword>
<keyword evidence="2" id="KW-0560">Oxidoreductase</keyword>
<accession>A0A1H6QPG1</accession>
<comment type="similarity">
    <text evidence="1">Belongs to the short-chain dehydrogenases/reductases (SDR) family.</text>
</comment>
<dbReference type="RefSeq" id="WP_074731158.1">
    <property type="nucleotide sequence ID" value="NZ_CADCIG010000006.1"/>
</dbReference>
<gene>
    <name evidence="3" type="ORF">SAMN04487834_10037</name>
</gene>